<keyword evidence="4" id="KW-1185">Reference proteome</keyword>
<evidence type="ECO:0000313" key="3">
    <source>
        <dbReference type="EMBL" id="MEQ2457436.1"/>
    </source>
</evidence>
<evidence type="ECO:0000256" key="1">
    <source>
        <dbReference type="SAM" id="Phobius"/>
    </source>
</evidence>
<dbReference type="EMBL" id="JBBMFT010000013">
    <property type="protein sequence ID" value="MEQ2457436.1"/>
    <property type="molecule type" value="Genomic_DNA"/>
</dbReference>
<keyword evidence="1" id="KW-0472">Membrane</keyword>
<keyword evidence="1" id="KW-1133">Transmembrane helix</keyword>
<feature type="transmembrane region" description="Helical" evidence="1">
    <location>
        <begin position="116"/>
        <end position="134"/>
    </location>
</feature>
<feature type="transmembrane region" description="Helical" evidence="1">
    <location>
        <begin position="85"/>
        <end position="104"/>
    </location>
</feature>
<comment type="caution">
    <text evidence="3">The sequence shown here is derived from an EMBL/GenBank/DDBJ whole genome shotgun (WGS) entry which is preliminary data.</text>
</comment>
<gene>
    <name evidence="3" type="ORF">WMO45_12990</name>
</gene>
<feature type="transmembrane region" description="Helical" evidence="1">
    <location>
        <begin position="12"/>
        <end position="32"/>
    </location>
</feature>
<feature type="transmembrane region" description="Helical" evidence="1">
    <location>
        <begin position="52"/>
        <end position="73"/>
    </location>
</feature>
<evidence type="ECO:0000313" key="4">
    <source>
        <dbReference type="Proteomes" id="UP001440599"/>
    </source>
</evidence>
<feature type="domain" description="SHOCT" evidence="2">
    <location>
        <begin position="157"/>
        <end position="184"/>
    </location>
</feature>
<dbReference type="RefSeq" id="WP_349141295.1">
    <property type="nucleotide sequence ID" value="NZ_JBBMFT010000013.1"/>
</dbReference>
<evidence type="ECO:0000259" key="2">
    <source>
        <dbReference type="Pfam" id="PF09851"/>
    </source>
</evidence>
<dbReference type="InterPro" id="IPR018649">
    <property type="entry name" value="SHOCT"/>
</dbReference>
<sequence length="185" mass="20575">MRKKIANVVELILLVGSFIILNLANIQVVNLSVTTSTPGHMKPFTLIAHYPIVYYILLFFYAVCAVMCIISIVTKSEHKDGIMHSIVPILWCLVIHYSVISLGSQVGNWAIIESNFPIAAFEVCVLGVVIIGFAKRSTLIAGFPKTVEVKQEFTKADELKKFKDLLDSGAITQEEYDVKKKDLLS</sequence>
<accession>A0ABV1ES79</accession>
<dbReference type="Proteomes" id="UP001440599">
    <property type="component" value="Unassembled WGS sequence"/>
</dbReference>
<reference evidence="3 4" key="1">
    <citation type="submission" date="2024-03" db="EMBL/GenBank/DDBJ databases">
        <title>Human intestinal bacterial collection.</title>
        <authorList>
            <person name="Pauvert C."/>
            <person name="Hitch T.C.A."/>
            <person name="Clavel T."/>
        </authorList>
    </citation>
    <scope>NUCLEOTIDE SEQUENCE [LARGE SCALE GENOMIC DNA]</scope>
    <source>
        <strain evidence="3 4">CLA-AP-H34</strain>
    </source>
</reference>
<keyword evidence="1" id="KW-0812">Transmembrane</keyword>
<dbReference type="Pfam" id="PF09851">
    <property type="entry name" value="SHOCT"/>
    <property type="match status" value="1"/>
</dbReference>
<protein>
    <submittedName>
        <fullName evidence="3">SHOCT domain-containing protein</fullName>
    </submittedName>
</protein>
<proteinExistence type="predicted"/>
<name>A0ABV1ES79_9FIRM</name>
<organism evidence="3 4">
    <name type="scientific">Flavonifractor hominis</name>
    <dbReference type="NCBI Taxonomy" id="3133178"/>
    <lineage>
        <taxon>Bacteria</taxon>
        <taxon>Bacillati</taxon>
        <taxon>Bacillota</taxon>
        <taxon>Clostridia</taxon>
        <taxon>Eubacteriales</taxon>
        <taxon>Oscillospiraceae</taxon>
        <taxon>Flavonifractor</taxon>
    </lineage>
</organism>